<dbReference type="Pfam" id="PF01226">
    <property type="entry name" value="Form_Nir_trans"/>
    <property type="match status" value="1"/>
</dbReference>
<accession>A0A7J9SLP1</accession>
<dbReference type="RefSeq" id="WP_185193308.1">
    <property type="nucleotide sequence ID" value="NZ_JACKXD010000004.1"/>
</dbReference>
<dbReference type="GO" id="GO:0005886">
    <property type="term" value="C:plasma membrane"/>
    <property type="evidence" value="ECO:0007669"/>
    <property type="project" value="TreeGrafter"/>
</dbReference>
<feature type="compositionally biased region" description="Basic and acidic residues" evidence="5">
    <location>
        <begin position="16"/>
        <end position="25"/>
    </location>
</feature>
<organism evidence="7 8">
    <name type="scientific">Halobellus ruber</name>
    <dbReference type="NCBI Taxonomy" id="2761102"/>
    <lineage>
        <taxon>Archaea</taxon>
        <taxon>Methanobacteriati</taxon>
        <taxon>Methanobacteriota</taxon>
        <taxon>Stenosarchaea group</taxon>
        <taxon>Halobacteria</taxon>
        <taxon>Halobacteriales</taxon>
        <taxon>Haloferacaceae</taxon>
        <taxon>Halobellus</taxon>
    </lineage>
</organism>
<dbReference type="Gene3D" id="1.20.1080.10">
    <property type="entry name" value="Glycerol uptake facilitator protein"/>
    <property type="match status" value="1"/>
</dbReference>
<keyword evidence="3 6" id="KW-1133">Transmembrane helix</keyword>
<dbReference type="EMBL" id="JACKXD010000004">
    <property type="protein sequence ID" value="MBB6646927.1"/>
    <property type="molecule type" value="Genomic_DNA"/>
</dbReference>
<comment type="caution">
    <text evidence="7">The sequence shown here is derived from an EMBL/GenBank/DDBJ whole genome shotgun (WGS) entry which is preliminary data.</text>
</comment>
<dbReference type="GO" id="GO:0015499">
    <property type="term" value="F:formate transmembrane transporter activity"/>
    <property type="evidence" value="ECO:0007669"/>
    <property type="project" value="TreeGrafter"/>
</dbReference>
<dbReference type="PANTHER" id="PTHR30520">
    <property type="entry name" value="FORMATE TRANSPORTER-RELATED"/>
    <property type="match status" value="1"/>
</dbReference>
<keyword evidence="8" id="KW-1185">Reference proteome</keyword>
<dbReference type="InterPro" id="IPR023271">
    <property type="entry name" value="Aquaporin-like"/>
</dbReference>
<feature type="transmembrane region" description="Helical" evidence="6">
    <location>
        <begin position="57"/>
        <end position="81"/>
    </location>
</feature>
<feature type="transmembrane region" description="Helical" evidence="6">
    <location>
        <begin position="93"/>
        <end position="121"/>
    </location>
</feature>
<evidence type="ECO:0000256" key="3">
    <source>
        <dbReference type="ARBA" id="ARBA00022989"/>
    </source>
</evidence>
<protein>
    <submittedName>
        <fullName evidence="7">Formate/nitrite transporter family protein</fullName>
    </submittedName>
</protein>
<evidence type="ECO:0000256" key="2">
    <source>
        <dbReference type="ARBA" id="ARBA00022692"/>
    </source>
</evidence>
<feature type="transmembrane region" description="Helical" evidence="6">
    <location>
        <begin position="133"/>
        <end position="155"/>
    </location>
</feature>
<feature type="transmembrane region" description="Helical" evidence="6">
    <location>
        <begin position="175"/>
        <end position="198"/>
    </location>
</feature>
<evidence type="ECO:0000256" key="6">
    <source>
        <dbReference type="SAM" id="Phobius"/>
    </source>
</evidence>
<feature type="region of interest" description="Disordered" evidence="5">
    <location>
        <begin position="1"/>
        <end position="30"/>
    </location>
</feature>
<keyword evidence="4 6" id="KW-0472">Membrane</keyword>
<name>A0A7J9SLP1_9EURY</name>
<evidence type="ECO:0000313" key="7">
    <source>
        <dbReference type="EMBL" id="MBB6646927.1"/>
    </source>
</evidence>
<dbReference type="PANTHER" id="PTHR30520:SF2">
    <property type="entry name" value="INNER MEMBRANE PROTEIN YFDC"/>
    <property type="match status" value="1"/>
</dbReference>
<dbReference type="InterPro" id="IPR000292">
    <property type="entry name" value="For/NO2_transpt"/>
</dbReference>
<evidence type="ECO:0000256" key="1">
    <source>
        <dbReference type="ARBA" id="ARBA00004141"/>
    </source>
</evidence>
<reference evidence="7 8" key="1">
    <citation type="submission" date="2020-08" db="EMBL/GenBank/DDBJ databases">
        <authorList>
            <person name="Seo M.-J."/>
        </authorList>
    </citation>
    <scope>NUCLEOTIDE SEQUENCE [LARGE SCALE GENOMIC DNA]</scope>
    <source>
        <strain evidence="7 8">MBLA0160</strain>
    </source>
</reference>
<feature type="transmembrane region" description="Helical" evidence="6">
    <location>
        <begin position="250"/>
        <end position="272"/>
    </location>
</feature>
<feature type="transmembrane region" description="Helical" evidence="6">
    <location>
        <begin position="210"/>
        <end position="230"/>
    </location>
</feature>
<evidence type="ECO:0000256" key="5">
    <source>
        <dbReference type="SAM" id="MobiDB-lite"/>
    </source>
</evidence>
<dbReference type="Proteomes" id="UP000546257">
    <property type="component" value="Unassembled WGS sequence"/>
</dbReference>
<evidence type="ECO:0000313" key="8">
    <source>
        <dbReference type="Proteomes" id="UP000546257"/>
    </source>
</evidence>
<keyword evidence="2 6" id="KW-0812">Transmembrane</keyword>
<proteinExistence type="predicted"/>
<sequence>MNQQLSEAGTADDESVAERGDESEHTPVSQENALRAQLEIGQEELSRPARGLTLSGLSAGLDIGFGPLFATALITAAAGVWSEPSLRVATGLVYSLGFVFVVLSGAELFTEHTTLAVLPVLNGDAAVSDLARLWGVVYCTNLLGGAVFAAGMVSFGTEYGLVAPTAVVRLAESLLSHSAPSTLFAAVLAGWLMGLLSWMVTSVKGSTARIILVVAITTIIGFGHLPHSIAGNVEVVAGLLVSPSITLSEYARFLLIATGGNVIGGTIFVSLLKYGYVTGGIEQ</sequence>
<comment type="subcellular location">
    <subcellularLocation>
        <location evidence="1">Membrane</location>
        <topology evidence="1">Multi-pass membrane protein</topology>
    </subcellularLocation>
</comment>
<dbReference type="AlphaFoldDB" id="A0A7J9SLP1"/>
<gene>
    <name evidence="7" type="ORF">H5V44_11640</name>
</gene>
<evidence type="ECO:0000256" key="4">
    <source>
        <dbReference type="ARBA" id="ARBA00023136"/>
    </source>
</evidence>